<comment type="similarity">
    <text evidence="1">Belongs to the ROK (NagC/XylR) family.</text>
</comment>
<evidence type="ECO:0000313" key="3">
    <source>
        <dbReference type="Proteomes" id="UP000315677"/>
    </source>
</evidence>
<protein>
    <submittedName>
        <fullName evidence="2">Glucokinase</fullName>
    </submittedName>
</protein>
<dbReference type="InterPro" id="IPR000600">
    <property type="entry name" value="ROK"/>
</dbReference>
<dbReference type="Gene3D" id="3.30.420.40">
    <property type="match status" value="2"/>
</dbReference>
<dbReference type="PANTHER" id="PTHR18964:SF149">
    <property type="entry name" value="BIFUNCTIONAL UDP-N-ACETYLGLUCOSAMINE 2-EPIMERASE_N-ACETYLMANNOSAMINE KINASE"/>
    <property type="match status" value="1"/>
</dbReference>
<evidence type="ECO:0000313" key="2">
    <source>
        <dbReference type="EMBL" id="TQM09266.1"/>
    </source>
</evidence>
<gene>
    <name evidence="2" type="ORF">FB558_5018</name>
</gene>
<dbReference type="EMBL" id="VFPA01000003">
    <property type="protein sequence ID" value="TQM09266.1"/>
    <property type="molecule type" value="Genomic_DNA"/>
</dbReference>
<keyword evidence="2" id="KW-0808">Transferase</keyword>
<dbReference type="Pfam" id="PF00480">
    <property type="entry name" value="ROK"/>
    <property type="match status" value="1"/>
</dbReference>
<dbReference type="SUPFAM" id="SSF53067">
    <property type="entry name" value="Actin-like ATPase domain"/>
    <property type="match status" value="1"/>
</dbReference>
<dbReference type="PANTHER" id="PTHR18964">
    <property type="entry name" value="ROK (REPRESSOR, ORF, KINASE) FAMILY"/>
    <property type="match status" value="1"/>
</dbReference>
<dbReference type="GO" id="GO:0016301">
    <property type="term" value="F:kinase activity"/>
    <property type="evidence" value="ECO:0007669"/>
    <property type="project" value="UniProtKB-KW"/>
</dbReference>
<dbReference type="InterPro" id="IPR043129">
    <property type="entry name" value="ATPase_NBD"/>
</dbReference>
<dbReference type="AlphaFoldDB" id="A0A543DIV5"/>
<dbReference type="RefSeq" id="WP_170231516.1">
    <property type="nucleotide sequence ID" value="NZ_VFPA01000003.1"/>
</dbReference>
<dbReference type="Proteomes" id="UP000315677">
    <property type="component" value="Unassembled WGS sequence"/>
</dbReference>
<sequence>MTEHVVGIDYGGTSTKLLLAAAGVREAVPMAQAVVPTPRGGDALEELATHVEAFVAGRPVRGAAVTVAGIVDDRGVVLTSSNLPWLAGVAIGDVLRTRLGFAVVPVHDGRAAARAEAVLGAGRGHEDTYVVALGTGVGSAHVVRGVVEPGAHNAAGEIGHISQDEQGRPCSCGQRGCLETFIGGAHLARRWREVVAASGSASPGELDALTAQDLVAAARAGHPAATAILAEATTALARGLLGMLATVDPGRVVVGGGLGQAPDVILEPAVARLRARATFHQVPPIVPATLGPWAGAWGAALTADEVGSA</sequence>
<organism evidence="2 3">
    <name type="scientific">Pseudonocardia kunmingensis</name>
    <dbReference type="NCBI Taxonomy" id="630975"/>
    <lineage>
        <taxon>Bacteria</taxon>
        <taxon>Bacillati</taxon>
        <taxon>Actinomycetota</taxon>
        <taxon>Actinomycetes</taxon>
        <taxon>Pseudonocardiales</taxon>
        <taxon>Pseudonocardiaceae</taxon>
        <taxon>Pseudonocardia</taxon>
    </lineage>
</organism>
<name>A0A543DIV5_9PSEU</name>
<comment type="caution">
    <text evidence="2">The sequence shown here is derived from an EMBL/GenBank/DDBJ whole genome shotgun (WGS) entry which is preliminary data.</text>
</comment>
<reference evidence="2 3" key="1">
    <citation type="submission" date="2019-06" db="EMBL/GenBank/DDBJ databases">
        <title>Sequencing the genomes of 1000 actinobacteria strains.</title>
        <authorList>
            <person name="Klenk H.-P."/>
        </authorList>
    </citation>
    <scope>NUCLEOTIDE SEQUENCE [LARGE SCALE GENOMIC DNA]</scope>
    <source>
        <strain evidence="2 3">DSM 45301</strain>
    </source>
</reference>
<keyword evidence="3" id="KW-1185">Reference proteome</keyword>
<keyword evidence="2" id="KW-0418">Kinase</keyword>
<proteinExistence type="inferred from homology"/>
<evidence type="ECO:0000256" key="1">
    <source>
        <dbReference type="ARBA" id="ARBA00006479"/>
    </source>
</evidence>
<accession>A0A543DIV5</accession>